<keyword evidence="3" id="KW-1185">Reference proteome</keyword>
<protein>
    <submittedName>
        <fullName evidence="2">Uncharacterized protein</fullName>
    </submittedName>
</protein>
<keyword evidence="1" id="KW-1133">Transmembrane helix</keyword>
<evidence type="ECO:0000256" key="1">
    <source>
        <dbReference type="SAM" id="Phobius"/>
    </source>
</evidence>
<dbReference type="EMBL" id="JOJP01000001">
    <property type="protein sequence ID" value="KEI70477.1"/>
    <property type="molecule type" value="Genomic_DNA"/>
</dbReference>
<keyword evidence="1" id="KW-0472">Membrane</keyword>
<accession>A0A081K8K1</accession>
<feature type="transmembrane region" description="Helical" evidence="1">
    <location>
        <begin position="21"/>
        <end position="45"/>
    </location>
</feature>
<sequence>MASVINGLPVSMLVNKPTTTPIPMAFTALSASGMNFGLCSFQIFLKKLKILDEMLTILPQIDEEPPLFGEGLCVSNVLLGGGLTAAGVVMLNFLILDLFVISTLNQIYKKRFNPIEENNLKYLMH</sequence>
<keyword evidence="1" id="KW-0812">Transmembrane</keyword>
<name>A0A081K8K1_9GAMM</name>
<organism evidence="2 3">
    <name type="scientific">Endozoicomonas elysicola</name>
    <dbReference type="NCBI Taxonomy" id="305900"/>
    <lineage>
        <taxon>Bacteria</taxon>
        <taxon>Pseudomonadati</taxon>
        <taxon>Pseudomonadota</taxon>
        <taxon>Gammaproteobacteria</taxon>
        <taxon>Oceanospirillales</taxon>
        <taxon>Endozoicomonadaceae</taxon>
        <taxon>Endozoicomonas</taxon>
    </lineage>
</organism>
<feature type="transmembrane region" description="Helical" evidence="1">
    <location>
        <begin position="77"/>
        <end position="101"/>
    </location>
</feature>
<evidence type="ECO:0000313" key="2">
    <source>
        <dbReference type="EMBL" id="KEI70477.1"/>
    </source>
</evidence>
<dbReference type="RefSeq" id="WP_020580945.1">
    <property type="nucleotide sequence ID" value="NZ_JOJP01000001.1"/>
</dbReference>
<dbReference type="AlphaFoldDB" id="A0A081K8K1"/>
<comment type="caution">
    <text evidence="2">The sequence shown here is derived from an EMBL/GenBank/DDBJ whole genome shotgun (WGS) entry which is preliminary data.</text>
</comment>
<evidence type="ECO:0000313" key="3">
    <source>
        <dbReference type="Proteomes" id="UP000027997"/>
    </source>
</evidence>
<dbReference type="Proteomes" id="UP000027997">
    <property type="component" value="Unassembled WGS sequence"/>
</dbReference>
<gene>
    <name evidence="2" type="ORF">GV64_06780</name>
</gene>
<proteinExistence type="predicted"/>
<reference evidence="2 3" key="1">
    <citation type="submission" date="2014-06" db="EMBL/GenBank/DDBJ databases">
        <title>Whole Genome Sequences of Three Symbiotic Endozoicomonas Bacteria.</title>
        <authorList>
            <person name="Neave M.J."/>
            <person name="Apprill A."/>
            <person name="Voolstra C.R."/>
        </authorList>
    </citation>
    <scope>NUCLEOTIDE SEQUENCE [LARGE SCALE GENOMIC DNA]</scope>
    <source>
        <strain evidence="2 3">DSM 22380</strain>
    </source>
</reference>